<dbReference type="Gene3D" id="2.60.40.150">
    <property type="entry name" value="C2 domain"/>
    <property type="match status" value="3"/>
</dbReference>
<feature type="domain" description="C2" evidence="5">
    <location>
        <begin position="367"/>
        <end position="484"/>
    </location>
</feature>
<feature type="compositionally biased region" description="Basic residues" evidence="3">
    <location>
        <begin position="19"/>
        <end position="30"/>
    </location>
</feature>
<feature type="region of interest" description="Disordered" evidence="3">
    <location>
        <begin position="110"/>
        <end position="149"/>
    </location>
</feature>
<feature type="non-terminal residue" evidence="6">
    <location>
        <position position="1"/>
    </location>
</feature>
<dbReference type="CDD" id="cd04042">
    <property type="entry name" value="C2A_MCTP_PRT"/>
    <property type="match status" value="1"/>
</dbReference>
<feature type="domain" description="C2" evidence="5">
    <location>
        <begin position="212"/>
        <end position="329"/>
    </location>
</feature>
<reference evidence="6" key="1">
    <citation type="submission" date="2022-11" db="EMBL/GenBank/DDBJ databases">
        <title>Centuries of genome instability and evolution in soft-shell clam transmissible cancer (bioRxiv).</title>
        <authorList>
            <person name="Hart S.F.M."/>
            <person name="Yonemitsu M.A."/>
            <person name="Giersch R.M."/>
            <person name="Beal B.F."/>
            <person name="Arriagada G."/>
            <person name="Davis B.W."/>
            <person name="Ostrander E.A."/>
            <person name="Goff S.P."/>
            <person name="Metzger M.J."/>
        </authorList>
    </citation>
    <scope>NUCLEOTIDE SEQUENCE</scope>
    <source>
        <strain evidence="6">MELC-2E11</strain>
        <tissue evidence="6">Siphon/mantle</tissue>
    </source>
</reference>
<name>A0ABY7DWA1_MYAAR</name>
<dbReference type="CDD" id="cd08377">
    <property type="entry name" value="C2C_MCTP_PRT"/>
    <property type="match status" value="1"/>
</dbReference>
<feature type="domain" description="C2" evidence="5">
    <location>
        <begin position="516"/>
        <end position="639"/>
    </location>
</feature>
<dbReference type="SMART" id="SM00239">
    <property type="entry name" value="C2"/>
    <property type="match status" value="3"/>
</dbReference>
<keyword evidence="7" id="KW-1185">Reference proteome</keyword>
<keyword evidence="4" id="KW-1133">Transmembrane helix</keyword>
<feature type="region of interest" description="Disordered" evidence="3">
    <location>
        <begin position="1"/>
        <end position="57"/>
    </location>
</feature>
<dbReference type="SUPFAM" id="SSF49562">
    <property type="entry name" value="C2 domain (Calcium/lipid-binding domain, CaLB)"/>
    <property type="match status" value="3"/>
</dbReference>
<dbReference type="Proteomes" id="UP001164746">
    <property type="component" value="Chromosome 3"/>
</dbReference>
<evidence type="ECO:0000256" key="4">
    <source>
        <dbReference type="SAM" id="Phobius"/>
    </source>
</evidence>
<dbReference type="PROSITE" id="PS50004">
    <property type="entry name" value="C2"/>
    <property type="match status" value="3"/>
</dbReference>
<keyword evidence="4" id="KW-0472">Membrane</keyword>
<sequence length="930" mass="106419">MMEDERKLRKPLSSASAIMHRHDKKHKKWFRNLLHGDTSSKHSQKEEHARGRVYGDMSDRAVSKSLENVGQLSLRLFGLPSKRASSESYLNGDDDNQSVTSASSCDSDSANFFLGEPSPAQSGGPLNQHNVTPLPSACSSDNDLSETESVNLAPAQGTISEPDQSGDSYFPNWFSYLPFSVGYNLSSSTDSLNSQSEERCALTHLLTMSDSDQESSGPSNRHVLMQHPFHQLEVCLQEGKDLVIRDSCGTSDPYVKFKCGNKQLYKSRTVHKNLNPRWDERFVVSVEDVFKPILVKVYDYDRGTSDDSMGSAELLLENIPPNEPTDVELRLAEKGKEEYMGVVRLQVTLIPKSHEDREQYFRKTVKMTEKESMARKLKMQMWTNVVTVILVEGRDLIPMDDNGLSDPYVKFKLGNEKYKSKHKYKTLCPRWLEQFDLRMYQGQTSHLEMIVYDHDVGRDDFMGRAVIDLSRLERELTHMVEQPLEDGAGMLKLLITISGTCADESISDLTAYSFNPLERMEVIQRYGVMKSFKNFRDVGWLQVKVYKAQDLMSADLGGKSDPFCVLELVNTRLQTHTEYKTLNPEWNKIFTFHVKDIHSVLEMTIYDEDRDKKVEFLGRVAIPLLRIRPGEKRWYALKDKKLIHRTKGSILLELDFIYNHIKAAVRTVNPKEEKYMQPEPKFKISVMKRNIDRVTSIISTFIDTGKFVNSCFNWDSPVRSITAFIVFLVMVWNFESYMLPLTLLVLLLKNVLLTSIVTTYSRDPDIAAYEDDDDDFDGEDDAEKEEKKSFKEKLQAAQEICLQVQEGLDVVASLGERVKNTFTWSVPWLTSLAVIALSLGVIILYFVPIRYLILAWGINKFTKKLRAPNAIPNNEVLDFLSRIPSDRELFTKDVLNANIVIYSVTSDNCCVWCFTMQNDVFFKLVILNTQ</sequence>
<dbReference type="PANTHER" id="PTHR45911">
    <property type="entry name" value="C2 DOMAIN-CONTAINING PROTEIN"/>
    <property type="match status" value="1"/>
</dbReference>
<feature type="region of interest" description="Disordered" evidence="3">
    <location>
        <begin position="85"/>
        <end position="104"/>
    </location>
</feature>
<evidence type="ECO:0000256" key="3">
    <source>
        <dbReference type="SAM" id="MobiDB-lite"/>
    </source>
</evidence>
<feature type="transmembrane region" description="Helical" evidence="4">
    <location>
        <begin position="828"/>
        <end position="856"/>
    </location>
</feature>
<feature type="compositionally biased region" description="Polar residues" evidence="3">
    <location>
        <begin position="119"/>
        <end position="149"/>
    </location>
</feature>
<dbReference type="PANTHER" id="PTHR45911:SF4">
    <property type="entry name" value="MULTIPLE C2 AND TRANSMEMBRANE DOMAIN-CONTAINING PROTEIN"/>
    <property type="match status" value="1"/>
</dbReference>
<dbReference type="CDD" id="cd08376">
    <property type="entry name" value="C2B_MCTP_PRT"/>
    <property type="match status" value="1"/>
</dbReference>
<accession>A0ABY7DWA1</accession>
<dbReference type="PRINTS" id="PR00360">
    <property type="entry name" value="C2DOMAIN"/>
</dbReference>
<keyword evidence="4" id="KW-0812">Transmembrane</keyword>
<dbReference type="Pfam" id="PF00168">
    <property type="entry name" value="C2"/>
    <property type="match status" value="3"/>
</dbReference>
<evidence type="ECO:0000256" key="2">
    <source>
        <dbReference type="ARBA" id="ARBA00022837"/>
    </source>
</evidence>
<keyword evidence="1" id="KW-0479">Metal-binding</keyword>
<feature type="compositionally biased region" description="Basic and acidic residues" evidence="3">
    <location>
        <begin position="38"/>
        <end position="50"/>
    </location>
</feature>
<dbReference type="InterPro" id="IPR000008">
    <property type="entry name" value="C2_dom"/>
</dbReference>
<keyword evidence="2" id="KW-0106">Calcium</keyword>
<evidence type="ECO:0000313" key="7">
    <source>
        <dbReference type="Proteomes" id="UP001164746"/>
    </source>
</evidence>
<gene>
    <name evidence="6" type="ORF">MAR_025310</name>
</gene>
<dbReference type="InterPro" id="IPR035892">
    <property type="entry name" value="C2_domain_sf"/>
</dbReference>
<evidence type="ECO:0000259" key="5">
    <source>
        <dbReference type="PROSITE" id="PS50004"/>
    </source>
</evidence>
<protein>
    <submittedName>
        <fullName evidence="6">MCTP1-like protein</fullName>
    </submittedName>
</protein>
<proteinExistence type="predicted"/>
<evidence type="ECO:0000256" key="1">
    <source>
        <dbReference type="ARBA" id="ARBA00022723"/>
    </source>
</evidence>
<evidence type="ECO:0000313" key="6">
    <source>
        <dbReference type="EMBL" id="WAR00938.1"/>
    </source>
</evidence>
<dbReference type="EMBL" id="CP111014">
    <property type="protein sequence ID" value="WAR00938.1"/>
    <property type="molecule type" value="Genomic_DNA"/>
</dbReference>
<organism evidence="6 7">
    <name type="scientific">Mya arenaria</name>
    <name type="common">Soft-shell clam</name>
    <dbReference type="NCBI Taxonomy" id="6604"/>
    <lineage>
        <taxon>Eukaryota</taxon>
        <taxon>Metazoa</taxon>
        <taxon>Spiralia</taxon>
        <taxon>Lophotrochozoa</taxon>
        <taxon>Mollusca</taxon>
        <taxon>Bivalvia</taxon>
        <taxon>Autobranchia</taxon>
        <taxon>Heteroconchia</taxon>
        <taxon>Euheterodonta</taxon>
        <taxon>Imparidentia</taxon>
        <taxon>Neoheterodontei</taxon>
        <taxon>Myida</taxon>
        <taxon>Myoidea</taxon>
        <taxon>Myidae</taxon>
        <taxon>Mya</taxon>
    </lineage>
</organism>